<keyword evidence="1" id="KW-1133">Transmembrane helix</keyword>
<keyword evidence="1" id="KW-0472">Membrane</keyword>
<dbReference type="OrthoDB" id="9787474at2"/>
<reference evidence="2 3" key="1">
    <citation type="journal article" date="2019" name="Microorganisms">
        <title>Systematic Affiliation and Genome Analysis of Subtercola vilae DB165(T) with Particular Emphasis on Cold Adaptation of an Isolate from a High-Altitude Cold Volcano Lake.</title>
        <authorList>
            <person name="Villalobos A.S."/>
            <person name="Wiese J."/>
            <person name="Imhoff J.F."/>
            <person name="Dorador C."/>
            <person name="Keller A."/>
            <person name="Hentschel U."/>
        </authorList>
    </citation>
    <scope>NUCLEOTIDE SEQUENCE [LARGE SCALE GENOMIC DNA]</scope>
    <source>
        <strain evidence="2 3">DB165</strain>
    </source>
</reference>
<keyword evidence="1" id="KW-0812">Transmembrane</keyword>
<dbReference type="EMBL" id="QYRT01000007">
    <property type="protein sequence ID" value="TIH39033.1"/>
    <property type="molecule type" value="Genomic_DNA"/>
</dbReference>
<protein>
    <submittedName>
        <fullName evidence="2">Uncharacterized protein</fullName>
    </submittedName>
</protein>
<organism evidence="2 3">
    <name type="scientific">Subtercola vilae</name>
    <dbReference type="NCBI Taxonomy" id="2056433"/>
    <lineage>
        <taxon>Bacteria</taxon>
        <taxon>Bacillati</taxon>
        <taxon>Actinomycetota</taxon>
        <taxon>Actinomycetes</taxon>
        <taxon>Micrococcales</taxon>
        <taxon>Microbacteriaceae</taxon>
        <taxon>Subtercola</taxon>
    </lineage>
</organism>
<keyword evidence="3" id="KW-1185">Reference proteome</keyword>
<name>A0A4T2C3V4_9MICO</name>
<dbReference type="AlphaFoldDB" id="A0A4T2C3V4"/>
<evidence type="ECO:0000313" key="2">
    <source>
        <dbReference type="EMBL" id="TIH39033.1"/>
    </source>
</evidence>
<gene>
    <name evidence="2" type="ORF">D4765_05615</name>
</gene>
<feature type="transmembrane region" description="Helical" evidence="1">
    <location>
        <begin position="36"/>
        <end position="61"/>
    </location>
</feature>
<evidence type="ECO:0000313" key="3">
    <source>
        <dbReference type="Proteomes" id="UP000306192"/>
    </source>
</evidence>
<sequence>MTLFLPGPGEPNDVDGVNDLFDGDDQRVARRRGSRVLRASLVLAIVIAIVVPGGAVAYGIFHQRITDQLAVWQYTPTAEVAQMAADSGMNDEGRFYFYASAPTVESAADFSSVCGSSTDDFVLLGCYTGSSIHVFNVTDARLAGVRNVTAAHEMLHAVYARLSDDDRTSLDALLEAQYQQVKDDPDLAARMKSYATSEPGERDNELHSIFGTELASLSPNLEAHYTKYFSDRAKVVADNAAFQAVFTQVQNQEKALAAQLTAAGDAVDSESTAYSAAMSALNADIASFNTKADDGAFSSQSTFTAARNALTARGDALTARYQAIQADIAHYDDLRKQLEAVDSQASELNRSIDSSLQTPAPTAG</sequence>
<dbReference type="RefSeq" id="WP_136641264.1">
    <property type="nucleotide sequence ID" value="NZ_QYRT01000007.1"/>
</dbReference>
<dbReference type="Proteomes" id="UP000306192">
    <property type="component" value="Unassembled WGS sequence"/>
</dbReference>
<evidence type="ECO:0000256" key="1">
    <source>
        <dbReference type="SAM" id="Phobius"/>
    </source>
</evidence>
<accession>A0A4T2C3V4</accession>
<proteinExistence type="predicted"/>
<comment type="caution">
    <text evidence="2">The sequence shown here is derived from an EMBL/GenBank/DDBJ whole genome shotgun (WGS) entry which is preliminary data.</text>
</comment>